<accession>A4TZD9</accession>
<name>A4TZD9_9PROT</name>
<dbReference type="EMBL" id="CU459003">
    <property type="protein sequence ID" value="CAM75996.1"/>
    <property type="molecule type" value="Genomic_DNA"/>
</dbReference>
<evidence type="ECO:0000313" key="1">
    <source>
        <dbReference type="EMBL" id="CAM75996.1"/>
    </source>
</evidence>
<dbReference type="AlphaFoldDB" id="A4TZD9"/>
<proteinExistence type="predicted"/>
<organism evidence="1">
    <name type="scientific">Magnetospirillum gryphiswaldense</name>
    <dbReference type="NCBI Taxonomy" id="55518"/>
    <lineage>
        <taxon>Bacteria</taxon>
        <taxon>Pseudomonadati</taxon>
        <taxon>Pseudomonadota</taxon>
        <taxon>Alphaproteobacteria</taxon>
        <taxon>Rhodospirillales</taxon>
        <taxon>Rhodospirillaceae</taxon>
        <taxon>Magnetospirillum</taxon>
    </lineage>
</organism>
<gene>
    <name evidence="1" type="ORF">MGR_3324</name>
</gene>
<reference evidence="1" key="1">
    <citation type="journal article" date="2007" name="J. Bacteriol.">
        <title>Comparative genome analysis of four magnetotactic bacteria reveals a complex set of group-specific genes implicated in magnetosome biomineralization and function.</title>
        <authorList>
            <person name="Richter M."/>
            <person name="Kube M."/>
            <person name="Bazylinski D.A."/>
            <person name="Lombardot T."/>
            <person name="Gloeckner F.O."/>
            <person name="Reinhardt R."/>
            <person name="Schueler D."/>
        </authorList>
    </citation>
    <scope>NUCLEOTIDE SEQUENCE</scope>
    <source>
        <strain evidence="1">MSR-1</strain>
    </source>
</reference>
<protein>
    <submittedName>
        <fullName evidence="1">Uncharacterized protein</fullName>
    </submittedName>
</protein>
<sequence length="65" mass="7214">MKADTPVDRKSPMVGYSYITTASIQVTKPYWAGSSELLVHSTELTRFRISLADRTNSSNSFKSNA</sequence>